<dbReference type="SUPFAM" id="SSF53474">
    <property type="entry name" value="alpha/beta-Hydrolases"/>
    <property type="match status" value="1"/>
</dbReference>
<dbReference type="PANTHER" id="PTHR48098">
    <property type="entry name" value="ENTEROCHELIN ESTERASE-RELATED"/>
    <property type="match status" value="1"/>
</dbReference>
<protein>
    <submittedName>
        <fullName evidence="2">Alpha/beta hydrolase</fullName>
    </submittedName>
</protein>
<feature type="chain" id="PRO_5045537968" evidence="1">
    <location>
        <begin position="27"/>
        <end position="329"/>
    </location>
</feature>
<dbReference type="GO" id="GO:0016787">
    <property type="term" value="F:hydrolase activity"/>
    <property type="evidence" value="ECO:0007669"/>
    <property type="project" value="UniProtKB-KW"/>
</dbReference>
<dbReference type="Pfam" id="PF00756">
    <property type="entry name" value="Esterase"/>
    <property type="match status" value="1"/>
</dbReference>
<dbReference type="EMBL" id="JBIMSO010000024">
    <property type="protein sequence ID" value="MFH5207579.1"/>
    <property type="molecule type" value="Genomic_DNA"/>
</dbReference>
<comment type="caution">
    <text evidence="2">The sequence shown here is derived from an EMBL/GenBank/DDBJ whole genome shotgun (WGS) entry which is preliminary data.</text>
</comment>
<dbReference type="InterPro" id="IPR050583">
    <property type="entry name" value="Mycobacterial_A85_antigen"/>
</dbReference>
<dbReference type="PANTHER" id="PTHR48098:SF1">
    <property type="entry name" value="DIACYLGLYCEROL ACYLTRANSFERASE_MYCOLYLTRANSFERASE AG85A"/>
    <property type="match status" value="1"/>
</dbReference>
<reference evidence="2 3" key="1">
    <citation type="submission" date="2024-10" db="EMBL/GenBank/DDBJ databases">
        <authorList>
            <person name="Riesco R."/>
        </authorList>
    </citation>
    <scope>NUCLEOTIDE SEQUENCE [LARGE SCALE GENOMIC DNA]</scope>
    <source>
        <strain evidence="2 3">NCIMB 15449</strain>
    </source>
</reference>
<evidence type="ECO:0000313" key="3">
    <source>
        <dbReference type="Proteomes" id="UP001609175"/>
    </source>
</evidence>
<dbReference type="RefSeq" id="WP_395112984.1">
    <property type="nucleotide sequence ID" value="NZ_JBIMSO010000024.1"/>
</dbReference>
<dbReference type="Proteomes" id="UP001609175">
    <property type="component" value="Unassembled WGS sequence"/>
</dbReference>
<dbReference type="InterPro" id="IPR000801">
    <property type="entry name" value="Esterase-like"/>
</dbReference>
<gene>
    <name evidence="2" type="ORF">ACHIPZ_05015</name>
</gene>
<organism evidence="2 3">
    <name type="scientific">Antrihabitans spumae</name>
    <dbReference type="NCBI Taxonomy" id="3373370"/>
    <lineage>
        <taxon>Bacteria</taxon>
        <taxon>Bacillati</taxon>
        <taxon>Actinomycetota</taxon>
        <taxon>Actinomycetes</taxon>
        <taxon>Mycobacteriales</taxon>
        <taxon>Nocardiaceae</taxon>
        <taxon>Antrihabitans</taxon>
    </lineage>
</organism>
<dbReference type="InterPro" id="IPR029058">
    <property type="entry name" value="AB_hydrolase_fold"/>
</dbReference>
<evidence type="ECO:0000313" key="2">
    <source>
        <dbReference type="EMBL" id="MFH5207579.1"/>
    </source>
</evidence>
<dbReference type="Gene3D" id="3.40.50.1820">
    <property type="entry name" value="alpha/beta hydrolase"/>
    <property type="match status" value="1"/>
</dbReference>
<keyword evidence="1" id="KW-0732">Signal</keyword>
<evidence type="ECO:0000256" key="1">
    <source>
        <dbReference type="SAM" id="SignalP"/>
    </source>
</evidence>
<feature type="signal peptide" evidence="1">
    <location>
        <begin position="1"/>
        <end position="26"/>
    </location>
</feature>
<accession>A0ABW7JIK1</accession>
<name>A0ABW7JIK1_9NOCA</name>
<sequence>MGRRFFATASLALALVLSGGVPSAVGAPIPALPRPGGPATVVSVDELTPTRSALFIDSPAMGRIVQVQVLHPASEGPRPSFYLLDGVDSTDDESSWTKKTDIVDFVAGKNVNVVLPVGGMASYYTDWQKADPALGVNMWETFLTKELPPIIDGEMNGNGVRAIGGLSMGGQAALILTSRNPDLYRGSFVFSACPNTGSPASQNLVRVTVASRGGDATNMWGPASDPDWQAHDPWTNAERLRGKVLYMSVGNGVPGNNDFQGDIDAATVLSEGAPLEVGALICTKEFQSRLDSLGIPAQFVYRPIGTHSWPYWQDDLHDAWPTIERALTS</sequence>
<keyword evidence="2" id="KW-0378">Hydrolase</keyword>
<proteinExistence type="predicted"/>